<dbReference type="AlphaFoldDB" id="A0A917K7C8"/>
<gene>
    <name evidence="1" type="ORF">GCM10009545_17820</name>
    <name evidence="2" type="ORF">GCM10011581_46000</name>
</gene>
<dbReference type="RefSeq" id="WP_188991119.1">
    <property type="nucleotide sequence ID" value="NZ_BAAAHC010000007.1"/>
</dbReference>
<evidence type="ECO:0000313" key="2">
    <source>
        <dbReference type="EMBL" id="GGJ03741.1"/>
    </source>
</evidence>
<accession>A0A917K7C8</accession>
<organism evidence="2 3">
    <name type="scientific">Saccharopolyspora thermophila</name>
    <dbReference type="NCBI Taxonomy" id="89367"/>
    <lineage>
        <taxon>Bacteria</taxon>
        <taxon>Bacillati</taxon>
        <taxon>Actinomycetota</taxon>
        <taxon>Actinomycetes</taxon>
        <taxon>Pseudonocardiales</taxon>
        <taxon>Pseudonocardiaceae</taxon>
        <taxon>Saccharopolyspora</taxon>
    </lineage>
</organism>
<comment type="caution">
    <text evidence="2">The sequence shown here is derived from an EMBL/GenBank/DDBJ whole genome shotgun (WGS) entry which is preliminary data.</text>
</comment>
<dbReference type="EMBL" id="BMMT01000022">
    <property type="protein sequence ID" value="GGJ03741.1"/>
    <property type="molecule type" value="Genomic_DNA"/>
</dbReference>
<dbReference type="Proteomes" id="UP001500220">
    <property type="component" value="Unassembled WGS sequence"/>
</dbReference>
<proteinExistence type="predicted"/>
<keyword evidence="4" id="KW-1185">Reference proteome</keyword>
<reference evidence="1" key="1">
    <citation type="journal article" date="2014" name="Int. J. Syst. Evol. Microbiol.">
        <title>Complete genome of a new Firmicutes species belonging to the dominant human colonic microbiota ('Ruminococcus bicirculans') reveals two chromosomes and a selective capacity to utilize plant glucans.</title>
        <authorList>
            <consortium name="NISC Comparative Sequencing Program"/>
            <person name="Wegmann U."/>
            <person name="Louis P."/>
            <person name="Goesmann A."/>
            <person name="Henrissat B."/>
            <person name="Duncan S.H."/>
            <person name="Flint H.J."/>
        </authorList>
    </citation>
    <scope>NUCLEOTIDE SEQUENCE</scope>
    <source>
        <strain evidence="1">JCM 10664</strain>
    </source>
</reference>
<sequence>MYYSQEHLMLSARRWWCEPGEPIVWAFPDPYHTPLFEVRGLTEHGKKRRNILTRAAFQAGALPIRINAWLFDSAEQADQRSRPTAVVSARQVDSLAVRMTATSGEAVPGELPGILVATPARLALLELAKLPEQPRDAVDKVLDKVDAFVKGNPVGRLLEDFTATMGSVDNFKGRIIPKEGVPEVVERACVRTDQISGYEVVRREFRWLGYDRDNRDGQYLRITFTDGSRLDLHIPSGAEPDLVLGLVRGNGGGSW</sequence>
<name>A0A917K7C8_9PSEU</name>
<reference evidence="1" key="5">
    <citation type="submission" date="2023-12" db="EMBL/GenBank/DDBJ databases">
        <authorList>
            <person name="Sun Q."/>
            <person name="Inoue M."/>
        </authorList>
    </citation>
    <scope>NUCLEOTIDE SEQUENCE</scope>
    <source>
        <strain evidence="1">JCM 10664</strain>
    </source>
</reference>
<evidence type="ECO:0000313" key="3">
    <source>
        <dbReference type="Proteomes" id="UP000597989"/>
    </source>
</evidence>
<reference evidence="4" key="3">
    <citation type="journal article" date="2019" name="Int. J. Syst. Evol. Microbiol.">
        <title>The Global Catalogue of Microorganisms (GCM) 10K type strain sequencing project: providing services to taxonomists for standard genome sequencing and annotation.</title>
        <authorList>
            <consortium name="The Broad Institute Genomics Platform"/>
            <consortium name="The Broad Institute Genome Sequencing Center for Infectious Disease"/>
            <person name="Wu L."/>
            <person name="Ma J."/>
        </authorList>
    </citation>
    <scope>NUCLEOTIDE SEQUENCE [LARGE SCALE GENOMIC DNA]</scope>
    <source>
        <strain evidence="4">JCM 10664</strain>
    </source>
</reference>
<reference evidence="2 3" key="2">
    <citation type="journal article" date="2014" name="Int. J. Syst. Evol. Microbiol.">
        <title>Complete genome sequence of Corynebacterium casei LMG S-19264T (=DSM 44701T), isolated from a smear-ripened cheese.</title>
        <authorList>
            <consortium name="US DOE Joint Genome Institute (JGI-PGF)"/>
            <person name="Walter F."/>
            <person name="Albersmeier A."/>
            <person name="Kalinowski J."/>
            <person name="Ruckert C."/>
        </authorList>
    </citation>
    <scope>NUCLEOTIDE SEQUENCE [LARGE SCALE GENOMIC DNA]</scope>
    <source>
        <strain evidence="2 3">CGMCC 4.7206</strain>
    </source>
</reference>
<evidence type="ECO:0000313" key="4">
    <source>
        <dbReference type="Proteomes" id="UP001500220"/>
    </source>
</evidence>
<dbReference type="Proteomes" id="UP000597989">
    <property type="component" value="Unassembled WGS sequence"/>
</dbReference>
<reference evidence="2" key="4">
    <citation type="submission" date="2020-09" db="EMBL/GenBank/DDBJ databases">
        <authorList>
            <person name="Sun Q."/>
            <person name="Zhou Y."/>
        </authorList>
    </citation>
    <scope>NUCLEOTIDE SEQUENCE</scope>
    <source>
        <strain evidence="2">CGMCC 4.7206</strain>
    </source>
</reference>
<protein>
    <submittedName>
        <fullName evidence="2">Uncharacterized protein</fullName>
    </submittedName>
</protein>
<dbReference type="EMBL" id="BAAAHC010000007">
    <property type="protein sequence ID" value="GAA0516160.1"/>
    <property type="molecule type" value="Genomic_DNA"/>
</dbReference>
<evidence type="ECO:0000313" key="1">
    <source>
        <dbReference type="EMBL" id="GAA0516160.1"/>
    </source>
</evidence>